<dbReference type="EMBL" id="QYAZ01000001">
    <property type="protein sequence ID" value="KAB8123984.1"/>
    <property type="molecule type" value="Genomic_DNA"/>
</dbReference>
<name>A0ABQ6VUW4_9PROT</name>
<gene>
    <name evidence="3" type="ORF">D3W54_06975</name>
</gene>
<evidence type="ECO:0000259" key="1">
    <source>
        <dbReference type="Pfam" id="PF05838"/>
    </source>
</evidence>
<reference evidence="3 4" key="1">
    <citation type="submission" date="2018-09" db="EMBL/GenBank/DDBJ databases">
        <title>Genome sequence and characterization of the bcs clusters for the production of nanocellulose from the low pH resistant strain Komagataeibacter medellinensis ID13488.</title>
        <authorList>
            <person name="Hernandez-Arriaga A.M."/>
            <person name="Del Cerro C."/>
            <person name="Urbina L."/>
            <person name="Eceiza A."/>
            <person name="Retegi A."/>
            <person name="Prieto M.A."/>
        </authorList>
    </citation>
    <scope>NUCLEOTIDE SEQUENCE [LARGE SCALE GENOMIC DNA]</scope>
    <source>
        <strain evidence="3 4">ID13488</strain>
    </source>
</reference>
<dbReference type="RefSeq" id="WP_153469460.1">
    <property type="nucleotide sequence ID" value="NZ_QYAZ01000001.1"/>
</dbReference>
<feature type="domain" description="TtsA-like Glycoside hydrolase family 108" evidence="1">
    <location>
        <begin position="17"/>
        <end position="115"/>
    </location>
</feature>
<organism evidence="3 4">
    <name type="scientific">Komagataeibacter medellinensis</name>
    <dbReference type="NCBI Taxonomy" id="1177712"/>
    <lineage>
        <taxon>Bacteria</taxon>
        <taxon>Pseudomonadati</taxon>
        <taxon>Pseudomonadota</taxon>
        <taxon>Alphaproteobacteria</taxon>
        <taxon>Acetobacterales</taxon>
        <taxon>Acetobacteraceae</taxon>
        <taxon>Komagataeibacter</taxon>
    </lineage>
</organism>
<keyword evidence="4" id="KW-1185">Reference proteome</keyword>
<dbReference type="InterPro" id="IPR008565">
    <property type="entry name" value="TtsA-like_GH18_dom"/>
</dbReference>
<feature type="domain" description="Peptidoglycan binding" evidence="2">
    <location>
        <begin position="119"/>
        <end position="171"/>
    </location>
</feature>
<dbReference type="InterPro" id="IPR023346">
    <property type="entry name" value="Lysozyme-like_dom_sf"/>
</dbReference>
<comment type="caution">
    <text evidence="3">The sequence shown here is derived from an EMBL/GenBank/DDBJ whole genome shotgun (WGS) entry which is preliminary data.</text>
</comment>
<dbReference type="SUPFAM" id="SSF53955">
    <property type="entry name" value="Lysozyme-like"/>
    <property type="match status" value="1"/>
</dbReference>
<dbReference type="InterPro" id="IPR018537">
    <property type="entry name" value="Peptidoglycan-bd_3"/>
</dbReference>
<dbReference type="Pfam" id="PF05838">
    <property type="entry name" value="Glyco_hydro_108"/>
    <property type="match status" value="1"/>
</dbReference>
<evidence type="ECO:0000313" key="4">
    <source>
        <dbReference type="Proteomes" id="UP000427842"/>
    </source>
</evidence>
<evidence type="ECO:0000259" key="2">
    <source>
        <dbReference type="Pfam" id="PF09374"/>
    </source>
</evidence>
<evidence type="ECO:0008006" key="5">
    <source>
        <dbReference type="Google" id="ProtNLM"/>
    </source>
</evidence>
<evidence type="ECO:0000313" key="3">
    <source>
        <dbReference type="EMBL" id="KAB8123984.1"/>
    </source>
</evidence>
<proteinExistence type="predicted"/>
<protein>
    <recommendedName>
        <fullName evidence="5">Secretion activator protein</fullName>
    </recommendedName>
</protein>
<accession>A0ABQ6VUW4</accession>
<dbReference type="Proteomes" id="UP000427842">
    <property type="component" value="Unassembled WGS sequence"/>
</dbReference>
<sequence length="206" mass="22323">MRAYRRGMQSNFQTITDFTQGEEGLYQRIRNDAGNWTLGSVGHGNLVGTMRGISAPAMVRWMGGDPSKVTAATMQGIDIPTFRAIARAFYWRPLNCDLLPAGIDAAVFDFGFNAGIRVAARQLQAAAGLKGAEVDGDIGPRTISAVLDATAGGNTPRLISSLFDMQTAFYRQCRLFPECGDGWIDRTIRRETLAKNLAQHPAVPAA</sequence>
<dbReference type="Pfam" id="PF09374">
    <property type="entry name" value="PG_binding_3"/>
    <property type="match status" value="1"/>
</dbReference>
<dbReference type="Gene3D" id="1.20.141.10">
    <property type="entry name" value="Chitosanase, subunit A, domain 1"/>
    <property type="match status" value="1"/>
</dbReference>